<proteinExistence type="predicted"/>
<dbReference type="AlphaFoldDB" id="A0A0C9Y5R9"/>
<dbReference type="Proteomes" id="UP000054477">
    <property type="component" value="Unassembled WGS sequence"/>
</dbReference>
<reference evidence="1 2" key="1">
    <citation type="submission" date="2014-04" db="EMBL/GenBank/DDBJ databases">
        <authorList>
            <consortium name="DOE Joint Genome Institute"/>
            <person name="Kuo A."/>
            <person name="Kohler A."/>
            <person name="Nagy L.G."/>
            <person name="Floudas D."/>
            <person name="Copeland A."/>
            <person name="Barry K.W."/>
            <person name="Cichocki N."/>
            <person name="Veneault-Fourrey C."/>
            <person name="LaButti K."/>
            <person name="Lindquist E.A."/>
            <person name="Lipzen A."/>
            <person name="Lundell T."/>
            <person name="Morin E."/>
            <person name="Murat C."/>
            <person name="Sun H."/>
            <person name="Tunlid A."/>
            <person name="Henrissat B."/>
            <person name="Grigoriev I.V."/>
            <person name="Hibbett D.S."/>
            <person name="Martin F."/>
            <person name="Nordberg H.P."/>
            <person name="Cantor M.N."/>
            <person name="Hua S.X."/>
        </authorList>
    </citation>
    <scope>NUCLEOTIDE SEQUENCE [LARGE SCALE GENOMIC DNA]</scope>
    <source>
        <strain evidence="1 2">LaAM-08-1</strain>
    </source>
</reference>
<evidence type="ECO:0000313" key="2">
    <source>
        <dbReference type="Proteomes" id="UP000054477"/>
    </source>
</evidence>
<evidence type="ECO:0000313" key="1">
    <source>
        <dbReference type="EMBL" id="KIK03388.1"/>
    </source>
</evidence>
<organism evidence="1 2">
    <name type="scientific">Laccaria amethystina LaAM-08-1</name>
    <dbReference type="NCBI Taxonomy" id="1095629"/>
    <lineage>
        <taxon>Eukaryota</taxon>
        <taxon>Fungi</taxon>
        <taxon>Dikarya</taxon>
        <taxon>Basidiomycota</taxon>
        <taxon>Agaricomycotina</taxon>
        <taxon>Agaricomycetes</taxon>
        <taxon>Agaricomycetidae</taxon>
        <taxon>Agaricales</taxon>
        <taxon>Agaricineae</taxon>
        <taxon>Hydnangiaceae</taxon>
        <taxon>Laccaria</taxon>
    </lineage>
</organism>
<accession>A0A0C9Y5R9</accession>
<gene>
    <name evidence="1" type="ORF">K443DRAFT_481642</name>
</gene>
<sequence>MSQLCCVLSRLTLFHDYAKLLVKALHTYINKWPGTTRKYCCDAIRRRNLNEECGGPISVVITLNQVKSDISVRTMCWVRLLRLYPVHRCRAPQFPLSSLCHLTRSYSSERSFLHPSFCRCCPMC</sequence>
<name>A0A0C9Y5R9_9AGAR</name>
<dbReference type="EMBL" id="KN838581">
    <property type="protein sequence ID" value="KIK03388.1"/>
    <property type="molecule type" value="Genomic_DNA"/>
</dbReference>
<protein>
    <submittedName>
        <fullName evidence="1">Uncharacterized protein</fullName>
    </submittedName>
</protein>
<dbReference type="HOGENOM" id="CLU_2004295_0_0_1"/>
<keyword evidence="2" id="KW-1185">Reference proteome</keyword>
<reference evidence="2" key="2">
    <citation type="submission" date="2015-01" db="EMBL/GenBank/DDBJ databases">
        <title>Evolutionary Origins and Diversification of the Mycorrhizal Mutualists.</title>
        <authorList>
            <consortium name="DOE Joint Genome Institute"/>
            <consortium name="Mycorrhizal Genomics Consortium"/>
            <person name="Kohler A."/>
            <person name="Kuo A."/>
            <person name="Nagy L.G."/>
            <person name="Floudas D."/>
            <person name="Copeland A."/>
            <person name="Barry K.W."/>
            <person name="Cichocki N."/>
            <person name="Veneault-Fourrey C."/>
            <person name="LaButti K."/>
            <person name="Lindquist E.A."/>
            <person name="Lipzen A."/>
            <person name="Lundell T."/>
            <person name="Morin E."/>
            <person name="Murat C."/>
            <person name="Riley R."/>
            <person name="Ohm R."/>
            <person name="Sun H."/>
            <person name="Tunlid A."/>
            <person name="Henrissat B."/>
            <person name="Grigoriev I.V."/>
            <person name="Hibbett D.S."/>
            <person name="Martin F."/>
        </authorList>
    </citation>
    <scope>NUCLEOTIDE SEQUENCE [LARGE SCALE GENOMIC DNA]</scope>
    <source>
        <strain evidence="2">LaAM-08-1</strain>
    </source>
</reference>